<dbReference type="Pfam" id="PF05848">
    <property type="entry name" value="CtsR"/>
    <property type="match status" value="1"/>
</dbReference>
<evidence type="ECO:0000256" key="2">
    <source>
        <dbReference type="ARBA" id="ARBA00014129"/>
    </source>
</evidence>
<dbReference type="PIRSF" id="PIRSF010607">
    <property type="entry name" value="Txn_repr_CtsR"/>
    <property type="match status" value="1"/>
</dbReference>
<dbReference type="AlphaFoldDB" id="A0A1T4YVR4"/>
<evidence type="ECO:0000259" key="10">
    <source>
        <dbReference type="Pfam" id="PF17727"/>
    </source>
</evidence>
<comment type="similarity">
    <text evidence="1 8">Belongs to the CtsR family.</text>
</comment>
<organism evidence="11 12">
    <name type="scientific">Sporosarcina newyorkensis</name>
    <dbReference type="NCBI Taxonomy" id="759851"/>
    <lineage>
        <taxon>Bacteria</taxon>
        <taxon>Bacillati</taxon>
        <taxon>Bacillota</taxon>
        <taxon>Bacilli</taxon>
        <taxon>Bacillales</taxon>
        <taxon>Caryophanaceae</taxon>
        <taxon>Sporosarcina</taxon>
    </lineage>
</organism>
<sequence length="156" mass="17746">MRNISDIIEGYLKSIIEKEDSASVEIKRNEVAEKFQCVPSQINYVIKTRFTVERGYAVESKRGGGGYIRIYRVQTNSRKDLLEQALGSLEAGASSTMAEDVIIRLIEEEVITEREAKLMLAAVGRATLRYMLPERDALRSRILRAMLVTLIYEEVE</sequence>
<evidence type="ECO:0000256" key="5">
    <source>
        <dbReference type="ARBA" id="ARBA00023016"/>
    </source>
</evidence>
<keyword evidence="3 8" id="KW-0678">Repressor</keyword>
<keyword evidence="12" id="KW-1185">Reference proteome</keyword>
<evidence type="ECO:0000259" key="9">
    <source>
        <dbReference type="Pfam" id="PF05848"/>
    </source>
</evidence>
<dbReference type="GO" id="GO:0006355">
    <property type="term" value="P:regulation of DNA-templated transcription"/>
    <property type="evidence" value="ECO:0007669"/>
    <property type="project" value="UniProtKB-UniRule"/>
</dbReference>
<evidence type="ECO:0000256" key="8">
    <source>
        <dbReference type="PIRNR" id="PIRNR010607"/>
    </source>
</evidence>
<dbReference type="InterPro" id="IPR041908">
    <property type="entry name" value="CtsR_C_sf"/>
</dbReference>
<evidence type="ECO:0000256" key="3">
    <source>
        <dbReference type="ARBA" id="ARBA00022491"/>
    </source>
</evidence>
<evidence type="ECO:0000256" key="7">
    <source>
        <dbReference type="ARBA" id="ARBA00023163"/>
    </source>
</evidence>
<keyword evidence="4 8" id="KW-0805">Transcription regulation</keyword>
<keyword evidence="7 8" id="KW-0804">Transcription</keyword>
<gene>
    <name evidence="11" type="ORF">SAMN04244570_0009</name>
</gene>
<evidence type="ECO:0000256" key="1">
    <source>
        <dbReference type="ARBA" id="ARBA00010189"/>
    </source>
</evidence>
<dbReference type="InterPro" id="IPR041473">
    <property type="entry name" value="CtsR_C"/>
</dbReference>
<dbReference type="EMBL" id="FUYJ01000010">
    <property type="protein sequence ID" value="SKB05852.1"/>
    <property type="molecule type" value="Genomic_DNA"/>
</dbReference>
<keyword evidence="5" id="KW-0346">Stress response</keyword>
<evidence type="ECO:0000256" key="4">
    <source>
        <dbReference type="ARBA" id="ARBA00023015"/>
    </source>
</evidence>
<dbReference type="InterPro" id="IPR040465">
    <property type="entry name" value="CtsR_N"/>
</dbReference>
<dbReference type="Gene3D" id="3.30.56.130">
    <property type="entry name" value="Transcriptional regulator CtsR, winged HTH domain"/>
    <property type="match status" value="1"/>
</dbReference>
<dbReference type="GO" id="GO:0003677">
    <property type="term" value="F:DNA binding"/>
    <property type="evidence" value="ECO:0007669"/>
    <property type="project" value="UniProtKB-UniRule"/>
</dbReference>
<dbReference type="InterPro" id="IPR041902">
    <property type="entry name" value="CtsR_N_sf"/>
</dbReference>
<feature type="domain" description="CtsR C-terminal dimerization" evidence="10">
    <location>
        <begin position="79"/>
        <end position="147"/>
    </location>
</feature>
<accession>A0A1T4YVR4</accession>
<dbReference type="InterPro" id="IPR008463">
    <property type="entry name" value="CtsR"/>
</dbReference>
<evidence type="ECO:0000313" key="12">
    <source>
        <dbReference type="Proteomes" id="UP000190042"/>
    </source>
</evidence>
<reference evidence="12" key="1">
    <citation type="submission" date="2017-02" db="EMBL/GenBank/DDBJ databases">
        <authorList>
            <person name="Varghese N."/>
            <person name="Submissions S."/>
        </authorList>
    </citation>
    <scope>NUCLEOTIDE SEQUENCE [LARGE SCALE GENOMIC DNA]</scope>
    <source>
        <strain evidence="12">DSM 23966</strain>
    </source>
</reference>
<dbReference type="RefSeq" id="WP_009499087.1">
    <property type="nucleotide sequence ID" value="NZ_FUYJ01000010.1"/>
</dbReference>
<name>A0A1T4YVR4_9BACL</name>
<dbReference type="Pfam" id="PF17727">
    <property type="entry name" value="CtsR_C"/>
    <property type="match status" value="1"/>
</dbReference>
<protein>
    <recommendedName>
        <fullName evidence="2 8">Transcriptional regulator CtsR</fullName>
    </recommendedName>
</protein>
<proteinExistence type="inferred from homology"/>
<dbReference type="FunFam" id="3.30.56.130:FF:000001">
    <property type="entry name" value="Transcriptional regulator CtsR"/>
    <property type="match status" value="1"/>
</dbReference>
<evidence type="ECO:0000313" key="11">
    <source>
        <dbReference type="EMBL" id="SKB05852.1"/>
    </source>
</evidence>
<evidence type="ECO:0000256" key="6">
    <source>
        <dbReference type="ARBA" id="ARBA00023125"/>
    </source>
</evidence>
<feature type="domain" description="CtsR N-terminal HTH" evidence="9">
    <location>
        <begin position="3"/>
        <end position="74"/>
    </location>
</feature>
<keyword evidence="6 8" id="KW-0238">DNA-binding</keyword>
<dbReference type="Proteomes" id="UP000190042">
    <property type="component" value="Unassembled WGS sequence"/>
</dbReference>
<dbReference type="Gene3D" id="1.10.1200.150">
    <property type="entry name" value="Transcriptional regulator CtsR, C-terminal domain"/>
    <property type="match status" value="1"/>
</dbReference>